<dbReference type="AlphaFoldDB" id="A0AAN6GRB9"/>
<evidence type="ECO:0000313" key="2">
    <source>
        <dbReference type="Proteomes" id="UP001176517"/>
    </source>
</evidence>
<gene>
    <name evidence="1" type="ORF">OC846_002948</name>
</gene>
<keyword evidence="2" id="KW-1185">Reference proteome</keyword>
<protein>
    <submittedName>
        <fullName evidence="1">Uncharacterized protein</fullName>
    </submittedName>
</protein>
<dbReference type="EMBL" id="JAPDMZ010000064">
    <property type="protein sequence ID" value="KAK0552347.1"/>
    <property type="molecule type" value="Genomic_DNA"/>
</dbReference>
<comment type="caution">
    <text evidence="1">The sequence shown here is derived from an EMBL/GenBank/DDBJ whole genome shotgun (WGS) entry which is preliminary data.</text>
</comment>
<sequence length="110" mass="11838">MSATTSFAADPDSQTIKARDSFELIRRLGDVVLRKQTVKRNEATAQIDKENLATAEATLIAAGTDDDAGATSNLTHLSLEDLLQRAEALTVADADLVKETSISYEDLVDN</sequence>
<dbReference type="Proteomes" id="UP001176517">
    <property type="component" value="Unassembled WGS sequence"/>
</dbReference>
<organism evidence="1 2">
    <name type="scientific">Tilletia horrida</name>
    <dbReference type="NCBI Taxonomy" id="155126"/>
    <lineage>
        <taxon>Eukaryota</taxon>
        <taxon>Fungi</taxon>
        <taxon>Dikarya</taxon>
        <taxon>Basidiomycota</taxon>
        <taxon>Ustilaginomycotina</taxon>
        <taxon>Exobasidiomycetes</taxon>
        <taxon>Tilletiales</taxon>
        <taxon>Tilletiaceae</taxon>
        <taxon>Tilletia</taxon>
    </lineage>
</organism>
<name>A0AAN6GRB9_9BASI</name>
<evidence type="ECO:0000313" key="1">
    <source>
        <dbReference type="EMBL" id="KAK0552347.1"/>
    </source>
</evidence>
<proteinExistence type="predicted"/>
<reference evidence="1" key="1">
    <citation type="journal article" date="2023" name="PhytoFront">
        <title>Draft Genome Resources of Seven Strains of Tilletia horrida, Causal Agent of Kernel Smut of Rice.</title>
        <authorList>
            <person name="Khanal S."/>
            <person name="Antony Babu S."/>
            <person name="Zhou X.G."/>
        </authorList>
    </citation>
    <scope>NUCLEOTIDE SEQUENCE</scope>
    <source>
        <strain evidence="1">TX6</strain>
    </source>
</reference>
<accession>A0AAN6GRB9</accession>